<evidence type="ECO:0000256" key="12">
    <source>
        <dbReference type="ARBA" id="ARBA00023239"/>
    </source>
</evidence>
<dbReference type="Pfam" id="PF00282">
    <property type="entry name" value="Pyridoxal_deC"/>
    <property type="match status" value="1"/>
</dbReference>
<proteinExistence type="inferred from homology"/>
<dbReference type="AlphaFoldDB" id="D8REY6"/>
<dbReference type="Gramene" id="EFJ29522">
    <property type="protein sequence ID" value="EFJ29522"/>
    <property type="gene ID" value="SELMODRAFT_410502"/>
</dbReference>
<comment type="pathway">
    <text evidence="3">Lipid metabolism; sphingolipid metabolism.</text>
</comment>
<feature type="modified residue" description="N6-(pyridoxal phosphate)lysine" evidence="16">
    <location>
        <position position="345"/>
    </location>
</feature>
<keyword evidence="20" id="KW-1185">Reference proteome</keyword>
<dbReference type="OrthoDB" id="10254570at2759"/>
<name>D8REY6_SELML</name>
<dbReference type="GO" id="GO:0005783">
    <property type="term" value="C:endoplasmic reticulum"/>
    <property type="evidence" value="ECO:0000318"/>
    <property type="project" value="GO_Central"/>
</dbReference>
<keyword evidence="6" id="KW-0256">Endoplasmic reticulum</keyword>
<dbReference type="InterPro" id="IPR015424">
    <property type="entry name" value="PyrdxlP-dep_Trfase"/>
</dbReference>
<dbReference type="GO" id="GO:0008117">
    <property type="term" value="F:sphinganine-1-phosphate aldolase activity"/>
    <property type="evidence" value="ECO:0000318"/>
    <property type="project" value="GO_Central"/>
</dbReference>
<dbReference type="Gene3D" id="3.90.1150.10">
    <property type="entry name" value="Aspartate Aminotransferase, domain 1"/>
    <property type="match status" value="1"/>
</dbReference>
<dbReference type="OMA" id="AFWQLRG"/>
<evidence type="ECO:0000256" key="2">
    <source>
        <dbReference type="ARBA" id="ARBA00004389"/>
    </source>
</evidence>
<dbReference type="EC" id="4.1.2.27" evidence="14"/>
<accession>D8REY6</accession>
<dbReference type="EMBL" id="GL377577">
    <property type="protein sequence ID" value="EFJ29522.1"/>
    <property type="molecule type" value="Genomic_DNA"/>
</dbReference>
<keyword evidence="10" id="KW-0443">Lipid metabolism</keyword>
<dbReference type="GO" id="GO:0030149">
    <property type="term" value="P:sphingolipid catabolic process"/>
    <property type="evidence" value="ECO:0000318"/>
    <property type="project" value="GO_Central"/>
</dbReference>
<comment type="cofactor">
    <cofactor evidence="1 16 17">
        <name>pyridoxal 5'-phosphate</name>
        <dbReference type="ChEBI" id="CHEBI:597326"/>
    </cofactor>
</comment>
<evidence type="ECO:0000256" key="4">
    <source>
        <dbReference type="ARBA" id="ARBA00004991"/>
    </source>
</evidence>
<reference evidence="19 20" key="1">
    <citation type="journal article" date="2011" name="Science">
        <title>The Selaginella genome identifies genetic changes associated with the evolution of vascular plants.</title>
        <authorList>
            <person name="Banks J.A."/>
            <person name="Nishiyama T."/>
            <person name="Hasebe M."/>
            <person name="Bowman J.L."/>
            <person name="Gribskov M."/>
            <person name="dePamphilis C."/>
            <person name="Albert V.A."/>
            <person name="Aono N."/>
            <person name="Aoyama T."/>
            <person name="Ambrose B.A."/>
            <person name="Ashton N.W."/>
            <person name="Axtell M.J."/>
            <person name="Barker E."/>
            <person name="Barker M.S."/>
            <person name="Bennetzen J.L."/>
            <person name="Bonawitz N.D."/>
            <person name="Chapple C."/>
            <person name="Cheng C."/>
            <person name="Correa L.G."/>
            <person name="Dacre M."/>
            <person name="DeBarry J."/>
            <person name="Dreyer I."/>
            <person name="Elias M."/>
            <person name="Engstrom E.M."/>
            <person name="Estelle M."/>
            <person name="Feng L."/>
            <person name="Finet C."/>
            <person name="Floyd S.K."/>
            <person name="Frommer W.B."/>
            <person name="Fujita T."/>
            <person name="Gramzow L."/>
            <person name="Gutensohn M."/>
            <person name="Harholt J."/>
            <person name="Hattori M."/>
            <person name="Heyl A."/>
            <person name="Hirai T."/>
            <person name="Hiwatashi Y."/>
            <person name="Ishikawa M."/>
            <person name="Iwata M."/>
            <person name="Karol K.G."/>
            <person name="Koehler B."/>
            <person name="Kolukisaoglu U."/>
            <person name="Kubo M."/>
            <person name="Kurata T."/>
            <person name="Lalonde S."/>
            <person name="Li K."/>
            <person name="Li Y."/>
            <person name="Litt A."/>
            <person name="Lyons E."/>
            <person name="Manning G."/>
            <person name="Maruyama T."/>
            <person name="Michael T.P."/>
            <person name="Mikami K."/>
            <person name="Miyazaki S."/>
            <person name="Morinaga S."/>
            <person name="Murata T."/>
            <person name="Mueller-Roeber B."/>
            <person name="Nelson D.R."/>
            <person name="Obara M."/>
            <person name="Oguri Y."/>
            <person name="Olmstead R.G."/>
            <person name="Onodera N."/>
            <person name="Petersen B.L."/>
            <person name="Pils B."/>
            <person name="Prigge M."/>
            <person name="Rensing S.A."/>
            <person name="Riano-Pachon D.M."/>
            <person name="Roberts A.W."/>
            <person name="Sato Y."/>
            <person name="Scheller H.V."/>
            <person name="Schulz B."/>
            <person name="Schulz C."/>
            <person name="Shakirov E.V."/>
            <person name="Shibagaki N."/>
            <person name="Shinohara N."/>
            <person name="Shippen D.E."/>
            <person name="Soerensen I."/>
            <person name="Sotooka R."/>
            <person name="Sugimoto N."/>
            <person name="Sugita M."/>
            <person name="Sumikawa N."/>
            <person name="Tanurdzic M."/>
            <person name="Theissen G."/>
            <person name="Ulvskov P."/>
            <person name="Wakazuki S."/>
            <person name="Weng J.K."/>
            <person name="Willats W.W."/>
            <person name="Wipf D."/>
            <person name="Wolf P.G."/>
            <person name="Yang L."/>
            <person name="Zimmer A.D."/>
            <person name="Zhu Q."/>
            <person name="Mitros T."/>
            <person name="Hellsten U."/>
            <person name="Loque D."/>
            <person name="Otillar R."/>
            <person name="Salamov A."/>
            <person name="Schmutz J."/>
            <person name="Shapiro H."/>
            <person name="Lindquist E."/>
            <person name="Lucas S."/>
            <person name="Rokhsar D."/>
            <person name="Grigoriev I.V."/>
        </authorList>
    </citation>
    <scope>NUCLEOTIDE SEQUENCE [LARGE SCALE GENOMIC DNA]</scope>
</reference>
<evidence type="ECO:0000256" key="17">
    <source>
        <dbReference type="RuleBase" id="RU000382"/>
    </source>
</evidence>
<dbReference type="KEGG" id="smo:SELMODRAFT_410502"/>
<feature type="coiled-coil region" evidence="18">
    <location>
        <begin position="484"/>
        <end position="511"/>
    </location>
</feature>
<evidence type="ECO:0000256" key="11">
    <source>
        <dbReference type="ARBA" id="ARBA00023136"/>
    </source>
</evidence>
<evidence type="ECO:0000256" key="15">
    <source>
        <dbReference type="ARBA" id="ARBA00042568"/>
    </source>
</evidence>
<dbReference type="Gene3D" id="6.10.140.2150">
    <property type="match status" value="1"/>
</dbReference>
<evidence type="ECO:0000256" key="18">
    <source>
        <dbReference type="SAM" id="Coils"/>
    </source>
</evidence>
<evidence type="ECO:0000313" key="19">
    <source>
        <dbReference type="EMBL" id="EFJ29522.1"/>
    </source>
</evidence>
<dbReference type="InParanoid" id="D8REY6"/>
<comment type="similarity">
    <text evidence="13">Belongs to the group II decarboxylase family. Sphingosine-1-phosphate lyase subfamily.</text>
</comment>
<evidence type="ECO:0000256" key="8">
    <source>
        <dbReference type="ARBA" id="ARBA00022919"/>
    </source>
</evidence>
<evidence type="ECO:0000256" key="1">
    <source>
        <dbReference type="ARBA" id="ARBA00001933"/>
    </source>
</evidence>
<evidence type="ECO:0000256" key="9">
    <source>
        <dbReference type="ARBA" id="ARBA00022989"/>
    </source>
</evidence>
<evidence type="ECO:0000256" key="16">
    <source>
        <dbReference type="PIRSR" id="PIRSR602129-50"/>
    </source>
</evidence>
<keyword evidence="18" id="KW-0175">Coiled coil</keyword>
<comment type="pathway">
    <text evidence="4">Sphingolipid metabolism.</text>
</comment>
<dbReference type="FunCoup" id="D8REY6">
    <property type="interactions" value="3747"/>
</dbReference>
<evidence type="ECO:0000256" key="10">
    <source>
        <dbReference type="ARBA" id="ARBA00023098"/>
    </source>
</evidence>
<evidence type="ECO:0000256" key="5">
    <source>
        <dbReference type="ARBA" id="ARBA00022692"/>
    </source>
</evidence>
<evidence type="ECO:0000256" key="7">
    <source>
        <dbReference type="ARBA" id="ARBA00022898"/>
    </source>
</evidence>
<dbReference type="HOGENOM" id="CLU_028929_1_1_1"/>
<sequence length="540" mass="58489">MAASMALGELWHASNYFLAQIEPAILALAALAVGVIAPWVLSAISCAYSAVEEKGIQRVLLNLFFHACRKIPGVSGYILREQNKVIDKLNSSTKSKRSRWISELPKSGLGNGVLDWLNSERQKDMKWEGKCSGTVYIGGTDAEQHFSLLNEAYALFAHTNPLHADVFPSIAKFEAEVVAMTASILGSKELDGQVCGNMTSGGTESILMAVKSTRDYMRATKGITKPEMIIPVSAHSAYNKAAQYFQIKLKIAPVTGNLQADVSSIKRLINKNTIMIVGSAPGFPHGVVDPIEELGALAINKRVCFHVDLCLGGFVLPFARKLGYSIPPFDFSVPGVTSISIDVHKYGLAPKGTSVVLYRNHEIRRHQFVAVTDWSGGLYISPSMAGSRPGALIAGAWAALASLGEEGYLKITKSLMEASKKLRDGIQEIPGLYVLGDPAMTVIAFGSNDCDIFRVNDAMSSKGWSLNALQKPSSVHFCVTLQHVDAIDKLLEDLRCAVKEVKENQSDMEEGMAPIYGAAGKMPDRGIIEDILIAYMDNTC</sequence>
<dbReference type="InterPro" id="IPR015421">
    <property type="entry name" value="PyrdxlP-dep_Trfase_major"/>
</dbReference>
<dbReference type="InterPro" id="IPR050477">
    <property type="entry name" value="GrpII_AminoAcid_Decarb"/>
</dbReference>
<dbReference type="FunFam" id="3.40.640.10:FF:000020">
    <property type="entry name" value="sphingosine-1-phosphate lyase 1"/>
    <property type="match status" value="1"/>
</dbReference>
<comment type="subcellular location">
    <subcellularLocation>
        <location evidence="2">Endoplasmic reticulum membrane</location>
        <topology evidence="2">Single-pass membrane protein</topology>
    </subcellularLocation>
</comment>
<organism evidence="20">
    <name type="scientific">Selaginella moellendorffii</name>
    <name type="common">Spikemoss</name>
    <dbReference type="NCBI Taxonomy" id="88036"/>
    <lineage>
        <taxon>Eukaryota</taxon>
        <taxon>Viridiplantae</taxon>
        <taxon>Streptophyta</taxon>
        <taxon>Embryophyta</taxon>
        <taxon>Tracheophyta</taxon>
        <taxon>Lycopodiopsida</taxon>
        <taxon>Selaginellales</taxon>
        <taxon>Selaginellaceae</taxon>
        <taxon>Selaginella</taxon>
    </lineage>
</organism>
<evidence type="ECO:0000256" key="6">
    <source>
        <dbReference type="ARBA" id="ARBA00022824"/>
    </source>
</evidence>
<keyword evidence="8" id="KW-0746">Sphingolipid metabolism</keyword>
<dbReference type="Proteomes" id="UP000001514">
    <property type="component" value="Unassembled WGS sequence"/>
</dbReference>
<dbReference type="GO" id="GO:0030170">
    <property type="term" value="F:pyridoxal phosphate binding"/>
    <property type="evidence" value="ECO:0007669"/>
    <property type="project" value="InterPro"/>
</dbReference>
<dbReference type="InterPro" id="IPR002129">
    <property type="entry name" value="PyrdxlP-dep_de-COase"/>
</dbReference>
<dbReference type="STRING" id="88036.D8REY6"/>
<keyword evidence="7 16" id="KW-0663">Pyridoxal phosphate</keyword>
<evidence type="ECO:0000256" key="14">
    <source>
        <dbReference type="ARBA" id="ARBA00038965"/>
    </source>
</evidence>
<protein>
    <recommendedName>
        <fullName evidence="14">sphinganine-1-phosphate aldolase</fullName>
        <ecNumber evidence="14">4.1.2.27</ecNumber>
    </recommendedName>
    <alternativeName>
        <fullName evidence="15">Sphingosine-1-phosphate aldolase</fullName>
    </alternativeName>
</protein>
<dbReference type="GO" id="GO:0005789">
    <property type="term" value="C:endoplasmic reticulum membrane"/>
    <property type="evidence" value="ECO:0007669"/>
    <property type="project" value="UniProtKB-SubCell"/>
</dbReference>
<dbReference type="PANTHER" id="PTHR42735:SF6">
    <property type="entry name" value="SPHINGOSINE-1-PHOSPHATE LYASE 1"/>
    <property type="match status" value="1"/>
</dbReference>
<dbReference type="SUPFAM" id="SSF53383">
    <property type="entry name" value="PLP-dependent transferases"/>
    <property type="match status" value="1"/>
</dbReference>
<dbReference type="GO" id="GO:0019752">
    <property type="term" value="P:carboxylic acid metabolic process"/>
    <property type="evidence" value="ECO:0007669"/>
    <property type="project" value="InterPro"/>
</dbReference>
<dbReference type="Gene3D" id="3.40.640.10">
    <property type="entry name" value="Type I PLP-dependent aspartate aminotransferase-like (Major domain)"/>
    <property type="match status" value="1"/>
</dbReference>
<evidence type="ECO:0000256" key="13">
    <source>
        <dbReference type="ARBA" id="ARBA00038302"/>
    </source>
</evidence>
<keyword evidence="11" id="KW-0472">Membrane</keyword>
<evidence type="ECO:0000313" key="20">
    <source>
        <dbReference type="Proteomes" id="UP000001514"/>
    </source>
</evidence>
<gene>
    <name evidence="19" type="ORF">SELMODRAFT_410502</name>
</gene>
<keyword evidence="9" id="KW-1133">Transmembrane helix</keyword>
<evidence type="ECO:0000256" key="3">
    <source>
        <dbReference type="ARBA" id="ARBA00004760"/>
    </source>
</evidence>
<dbReference type="eggNOG" id="KOG1383">
    <property type="taxonomic scope" value="Eukaryota"/>
</dbReference>
<dbReference type="PANTHER" id="PTHR42735">
    <property type="match status" value="1"/>
</dbReference>
<keyword evidence="5" id="KW-0812">Transmembrane</keyword>
<dbReference type="InterPro" id="IPR015422">
    <property type="entry name" value="PyrdxlP-dep_Trfase_small"/>
</dbReference>
<keyword evidence="12 17" id="KW-0456">Lyase</keyword>